<dbReference type="RefSeq" id="WP_147919972.1">
    <property type="nucleotide sequence ID" value="NZ_VRTY01000003.1"/>
</dbReference>
<reference evidence="1 2" key="1">
    <citation type="submission" date="2019-08" db="EMBL/GenBank/DDBJ databases">
        <authorList>
            <person name="Shi S."/>
        </authorList>
    </citation>
    <scope>NUCLEOTIDE SEQUENCE [LARGE SCALE GENOMIC DNA]</scope>
    <source>
        <strain evidence="1 2">GY10130</strain>
    </source>
</reference>
<dbReference type="Proteomes" id="UP000321926">
    <property type="component" value="Unassembled WGS sequence"/>
</dbReference>
<evidence type="ECO:0000313" key="2">
    <source>
        <dbReference type="Proteomes" id="UP000321926"/>
    </source>
</evidence>
<gene>
    <name evidence="1" type="ORF">FVR03_01400</name>
</gene>
<organism evidence="1 2">
    <name type="scientific">Pontibacter qinzhouensis</name>
    <dbReference type="NCBI Taxonomy" id="2603253"/>
    <lineage>
        <taxon>Bacteria</taxon>
        <taxon>Pseudomonadati</taxon>
        <taxon>Bacteroidota</taxon>
        <taxon>Cytophagia</taxon>
        <taxon>Cytophagales</taxon>
        <taxon>Hymenobacteraceae</taxon>
        <taxon>Pontibacter</taxon>
    </lineage>
</organism>
<evidence type="ECO:0000313" key="1">
    <source>
        <dbReference type="EMBL" id="TXK52400.1"/>
    </source>
</evidence>
<keyword evidence="2" id="KW-1185">Reference proteome</keyword>
<name>A0A5C8KDA9_9BACT</name>
<proteinExistence type="predicted"/>
<dbReference type="AlphaFoldDB" id="A0A5C8KDA9"/>
<comment type="caution">
    <text evidence="1">The sequence shown here is derived from an EMBL/GenBank/DDBJ whole genome shotgun (WGS) entry which is preliminary data.</text>
</comment>
<accession>A0A5C8KDA9</accession>
<sequence length="333" mass="37379">MINLFIHTLGGSAAVAAPVQEDITMYSVLRVSDVTSPSLYWLQAHKSYDWPEITTTKPYFFLWSTDHHTGVPRNVLGQVWWGEADAPDLTGFVERGMLFIGEQIETPWLARGLNGLLHLYTHRETPSFGTSFQQTKLYTTTGGILHQATWTDRGYVLGLVTANQDNHTGYCRVWEKHPENPAYAGPDKYIAHHLTKSILPIAQYYSISPDGIAWARREQSDALLSVGMPSGYTFSMEQCGIFRRSGQNYAVGIRSGSTKHICIIKLDADLRPMEFVRDLTDHMSSDLLSILNVYFEGTTAHIYFKGTTVPVSAGRFEPYNYKRVSLTNIQGSA</sequence>
<dbReference type="OrthoDB" id="9823432at2"/>
<dbReference type="EMBL" id="VRTY01000003">
    <property type="protein sequence ID" value="TXK52400.1"/>
    <property type="molecule type" value="Genomic_DNA"/>
</dbReference>
<protein>
    <submittedName>
        <fullName evidence="1">Uncharacterized protein</fullName>
    </submittedName>
</protein>